<dbReference type="Proteomes" id="UP000195521">
    <property type="component" value="Unassembled WGS sequence"/>
</dbReference>
<dbReference type="RefSeq" id="XP_028545283.1">
    <property type="nucleotide sequence ID" value="XM_028689482.1"/>
</dbReference>
<dbReference type="AlphaFoldDB" id="A0A1Y1JRQ8"/>
<dbReference type="SUPFAM" id="SSF49764">
    <property type="entry name" value="HSP20-like chaperones"/>
    <property type="match status" value="1"/>
</dbReference>
<reference evidence="3" key="1">
    <citation type="submission" date="2017-04" db="EMBL/GenBank/DDBJ databases">
        <title>Plasmodium gonderi genome.</title>
        <authorList>
            <person name="Arisue N."/>
            <person name="Honma H."/>
            <person name="Kawai S."/>
            <person name="Tougan T."/>
            <person name="Tanabe K."/>
            <person name="Horii T."/>
        </authorList>
    </citation>
    <scope>NUCLEOTIDE SEQUENCE [LARGE SCALE GENOMIC DNA]</scope>
    <source>
        <strain evidence="3">ATCC 30045</strain>
    </source>
</reference>
<dbReference type="OMA" id="CFSFIYN"/>
<comment type="caution">
    <text evidence="2">The sequence shown here is derived from an EMBL/GenBank/DDBJ whole genome shotgun (WGS) entry which is preliminary data.</text>
</comment>
<feature type="coiled-coil region" evidence="1">
    <location>
        <begin position="171"/>
        <end position="203"/>
    </location>
</feature>
<name>A0A1Y1JRQ8_PLAGO</name>
<proteinExistence type="predicted"/>
<evidence type="ECO:0008006" key="4">
    <source>
        <dbReference type="Google" id="ProtNLM"/>
    </source>
</evidence>
<dbReference type="EMBL" id="BDQF01000013">
    <property type="protein sequence ID" value="GAW82694.1"/>
    <property type="molecule type" value="Genomic_DNA"/>
</dbReference>
<keyword evidence="1" id="KW-0175">Coiled coil</keyword>
<evidence type="ECO:0000256" key="1">
    <source>
        <dbReference type="SAM" id="Coils"/>
    </source>
</evidence>
<accession>A0A1Y1JRQ8</accession>
<protein>
    <recommendedName>
        <fullName evidence="4">CS domain-containing protein</fullName>
    </recommendedName>
</protein>
<organism evidence="2 3">
    <name type="scientific">Plasmodium gonderi</name>
    <dbReference type="NCBI Taxonomy" id="77519"/>
    <lineage>
        <taxon>Eukaryota</taxon>
        <taxon>Sar</taxon>
        <taxon>Alveolata</taxon>
        <taxon>Apicomplexa</taxon>
        <taxon>Aconoidasida</taxon>
        <taxon>Haemosporida</taxon>
        <taxon>Plasmodiidae</taxon>
        <taxon>Plasmodium</taxon>
        <taxon>Plasmodium (Plasmodium)</taxon>
    </lineage>
</organism>
<keyword evidence="3" id="KW-1185">Reference proteome</keyword>
<gene>
    <name evidence="2" type="ORF">PGO_126920</name>
</gene>
<dbReference type="InterPro" id="IPR008978">
    <property type="entry name" value="HSP20-like_chaperone"/>
</dbReference>
<dbReference type="OrthoDB" id="381456at2759"/>
<dbReference type="GeneID" id="39749430"/>
<sequence>MELSWRENFDSIEIKLKKENSEESVFSDLRYIENYCWENEQVIEMEKTKDILVTEMYIKINHKDEMMNIDLYDKINVNKEHVKIRQNTKFIIFNLKKKEKKLWGHLNYFTIFLIYKNVAYPNLIKCTKEEKNKLIAQEKKFKSVINDRRIKSINDLKKILRKDKNSKEDFIKKLQEDAQNIQCQLEELRNEQLKNQKEEIRKRAIHSIYENSQESEMDKPELHNKVDRMNSSYVNIDNHNDKNLSAEKNSNKINTYIDELTDGQRESSNPMNISSSNLTMTSKPKVLLLQDQKNVQKKVIELKFTQMKRNELPARESRNVKQKIPNFTSTKNFFLIILIEKAKKLYFKNADFGSCLETLKSVDSYLVNGSELVKEEQIKMLNNLSLLYLLTNELSECINTCDRCLNMIKEEIKSYNVEDTHFEKNILTDVNNVQMKTWNILDNIKSQNYVQYIYTIYAIVSARKICAMIKQTRENLLENIDKIYISIEDISRYLPCSIYEDLKKGINNFKLFSTFISHLNKFNLNHISYVDQARQNLQILNKNILEEKNTYNISFSFCITMMRSLNLKNLNRFYQNVINILLCIFTLIERQNEIYSFLNNVENSTSSNSALVHIYLFILLIKNESSYYDKIEEIVNLRNHTYEYPNIRNKVMNILICHLMGGFYELDLIVRNNLCLKNIISSILHKDEIAVVTEPLEHGCARNIEPKSEMAHVGDKIIVYQTNERFFSPSKTLFENISCKIKKEEKVAKHISSVNTQSYALKVELFESLTEYLCVKQKCEYFKIEIVIKMIKNICYTFNLIQRIYKENEKNKMHLKRAMYTLLTDLSYSISKLNSSSVETENVISLLFLYFCFSFIYNYPKNEFIIDTHYKTMDEMTHSNYFALNDDTQEEKKFSKDNLKSILQKTFLYKFFLDYKQYEDLKKKKTYIDSAGRASQQDLEHNSMLQRISSLIKKIKTKIKNNTNKKIHNYYPIMKLINKKYVKELHHFVSFLKKKDLHLESIRCNILLLSSHYYSPSLSNFSFSYVNAVHNIFTSTFFEKNEINKQKKITLDNNLSTESKRILHKNISYFTNSTFINFKNTKRAIFLKSFQEENMKNALVTYIRSIICKLKRVQILRNIFTSLQHIHAHGEILKNILKVLMNYLNNLSVDFHILNLVINFITQVDISPLFLVNKKKIENLYDFNDTSISEKWKELFSNNEEYKYILQHHFKKFLKIKIFLLSHECVLYV</sequence>
<evidence type="ECO:0000313" key="2">
    <source>
        <dbReference type="EMBL" id="GAW82694.1"/>
    </source>
</evidence>
<evidence type="ECO:0000313" key="3">
    <source>
        <dbReference type="Proteomes" id="UP000195521"/>
    </source>
</evidence>